<sequence>MSKRKSLALVAFNAGNRLVGGEAVGIIARYPNKVYSQAMDTIGKPYKYVKDMIDSLYLPFELVEDSRGADRFKANDGVV</sequence>
<dbReference type="Proteomes" id="UP001418222">
    <property type="component" value="Unassembled WGS sequence"/>
</dbReference>
<comment type="caution">
    <text evidence="1">The sequence shown here is derived from an EMBL/GenBank/DDBJ whole genome shotgun (WGS) entry which is preliminary data.</text>
</comment>
<dbReference type="Gene3D" id="3.30.420.40">
    <property type="match status" value="1"/>
</dbReference>
<dbReference type="EMBL" id="JBBWWQ010000021">
    <property type="protein sequence ID" value="KAK8914419.1"/>
    <property type="molecule type" value="Genomic_DNA"/>
</dbReference>
<proteinExistence type="predicted"/>
<organism evidence="1 2">
    <name type="scientific">Platanthera zijinensis</name>
    <dbReference type="NCBI Taxonomy" id="2320716"/>
    <lineage>
        <taxon>Eukaryota</taxon>
        <taxon>Viridiplantae</taxon>
        <taxon>Streptophyta</taxon>
        <taxon>Embryophyta</taxon>
        <taxon>Tracheophyta</taxon>
        <taxon>Spermatophyta</taxon>
        <taxon>Magnoliopsida</taxon>
        <taxon>Liliopsida</taxon>
        <taxon>Asparagales</taxon>
        <taxon>Orchidaceae</taxon>
        <taxon>Orchidoideae</taxon>
        <taxon>Orchideae</taxon>
        <taxon>Orchidinae</taxon>
        <taxon>Platanthera</taxon>
    </lineage>
</organism>
<accession>A0AAP0FU22</accession>
<dbReference type="AlphaFoldDB" id="A0AAP0FU22"/>
<evidence type="ECO:0000313" key="1">
    <source>
        <dbReference type="EMBL" id="KAK8914419.1"/>
    </source>
</evidence>
<keyword evidence="2" id="KW-1185">Reference proteome</keyword>
<name>A0AAP0FU22_9ASPA</name>
<protein>
    <submittedName>
        <fullName evidence="1">Heat shock 70 kDa protein 17</fullName>
    </submittedName>
</protein>
<dbReference type="Gene3D" id="3.30.30.30">
    <property type="match status" value="1"/>
</dbReference>
<reference evidence="1 2" key="1">
    <citation type="journal article" date="2022" name="Nat. Plants">
        <title>Genomes of leafy and leafless Platanthera orchids illuminate the evolution of mycoheterotrophy.</title>
        <authorList>
            <person name="Li M.H."/>
            <person name="Liu K.W."/>
            <person name="Li Z."/>
            <person name="Lu H.C."/>
            <person name="Ye Q.L."/>
            <person name="Zhang D."/>
            <person name="Wang J.Y."/>
            <person name="Li Y.F."/>
            <person name="Zhong Z.M."/>
            <person name="Liu X."/>
            <person name="Yu X."/>
            <person name="Liu D.K."/>
            <person name="Tu X.D."/>
            <person name="Liu B."/>
            <person name="Hao Y."/>
            <person name="Liao X.Y."/>
            <person name="Jiang Y.T."/>
            <person name="Sun W.H."/>
            <person name="Chen J."/>
            <person name="Chen Y.Q."/>
            <person name="Ai Y."/>
            <person name="Zhai J.W."/>
            <person name="Wu S.S."/>
            <person name="Zhou Z."/>
            <person name="Hsiao Y.Y."/>
            <person name="Wu W.L."/>
            <person name="Chen Y.Y."/>
            <person name="Lin Y.F."/>
            <person name="Hsu J.L."/>
            <person name="Li C.Y."/>
            <person name="Wang Z.W."/>
            <person name="Zhao X."/>
            <person name="Zhong W.Y."/>
            <person name="Ma X.K."/>
            <person name="Ma L."/>
            <person name="Huang J."/>
            <person name="Chen G.Z."/>
            <person name="Huang M.Z."/>
            <person name="Huang L."/>
            <person name="Peng D.H."/>
            <person name="Luo Y.B."/>
            <person name="Zou S.Q."/>
            <person name="Chen S.P."/>
            <person name="Lan S."/>
            <person name="Tsai W.C."/>
            <person name="Van de Peer Y."/>
            <person name="Liu Z.J."/>
        </authorList>
    </citation>
    <scope>NUCLEOTIDE SEQUENCE [LARGE SCALE GENOMIC DNA]</scope>
    <source>
        <strain evidence="1">Lor287</strain>
    </source>
</reference>
<gene>
    <name evidence="1" type="primary">HSP70-17</name>
    <name evidence="1" type="ORF">KSP39_PZI023570</name>
</gene>
<evidence type="ECO:0000313" key="2">
    <source>
        <dbReference type="Proteomes" id="UP001418222"/>
    </source>
</evidence>
<keyword evidence="1" id="KW-0346">Stress response</keyword>